<gene>
    <name evidence="2" type="ORF">CTAYLR_006561</name>
</gene>
<dbReference type="AlphaFoldDB" id="A0AAD7UHP2"/>
<comment type="caution">
    <text evidence="2">The sequence shown here is derived from an EMBL/GenBank/DDBJ whole genome shotgun (WGS) entry which is preliminary data.</text>
</comment>
<reference evidence="2" key="1">
    <citation type="submission" date="2023-01" db="EMBL/GenBank/DDBJ databases">
        <title>Metagenome sequencing of chrysophaentin producing Chrysophaeum taylorii.</title>
        <authorList>
            <person name="Davison J."/>
            <person name="Bewley C."/>
        </authorList>
    </citation>
    <scope>NUCLEOTIDE SEQUENCE</scope>
    <source>
        <strain evidence="2">NIES-1699</strain>
    </source>
</reference>
<evidence type="ECO:0000313" key="2">
    <source>
        <dbReference type="EMBL" id="KAJ8604698.1"/>
    </source>
</evidence>
<feature type="signal peptide" evidence="1">
    <location>
        <begin position="1"/>
        <end position="19"/>
    </location>
</feature>
<dbReference type="EMBL" id="JAQMWT010000323">
    <property type="protein sequence ID" value="KAJ8604698.1"/>
    <property type="molecule type" value="Genomic_DNA"/>
</dbReference>
<keyword evidence="1" id="KW-0732">Signal</keyword>
<proteinExistence type="predicted"/>
<evidence type="ECO:0000256" key="1">
    <source>
        <dbReference type="SAM" id="SignalP"/>
    </source>
</evidence>
<feature type="chain" id="PRO_5041953991" evidence="1">
    <location>
        <begin position="20"/>
        <end position="202"/>
    </location>
</feature>
<name>A0AAD7UHP2_9STRA</name>
<keyword evidence="3" id="KW-1185">Reference proteome</keyword>
<protein>
    <submittedName>
        <fullName evidence="2">Uncharacterized protein</fullName>
    </submittedName>
</protein>
<accession>A0AAD7UHP2</accession>
<evidence type="ECO:0000313" key="3">
    <source>
        <dbReference type="Proteomes" id="UP001230188"/>
    </source>
</evidence>
<organism evidence="2 3">
    <name type="scientific">Chrysophaeum taylorii</name>
    <dbReference type="NCBI Taxonomy" id="2483200"/>
    <lineage>
        <taxon>Eukaryota</taxon>
        <taxon>Sar</taxon>
        <taxon>Stramenopiles</taxon>
        <taxon>Ochrophyta</taxon>
        <taxon>Pelagophyceae</taxon>
        <taxon>Pelagomonadales</taxon>
        <taxon>Pelagomonadaceae</taxon>
        <taxon>Chrysophaeum</taxon>
    </lineage>
</organism>
<dbReference type="Proteomes" id="UP001230188">
    <property type="component" value="Unassembled WGS sequence"/>
</dbReference>
<sequence>MMVLAYLFGVGWAMTATQSVRLPKAVAVENLLRKKLEDVPSEQFAQAAAVLANELEKQERGRPVDQAAVTWALNPIFKSVSKSMTEECRSTDCTLEYEEVEFESIPRDVAVVDPEPVDSYVYPAVAAAMGFGICAGIHALAARGAFASIFAALRIPDAVRAVAATPVVARLTALVAGRTRAIAALAYALASSAFGTATRLAK</sequence>